<accession>A0A0R1H0V7</accession>
<keyword evidence="3" id="KW-1185">Reference proteome</keyword>
<evidence type="ECO:0000313" key="2">
    <source>
        <dbReference type="EMBL" id="KRK40112.1"/>
    </source>
</evidence>
<dbReference type="SUPFAM" id="SSF46689">
    <property type="entry name" value="Homeodomain-like"/>
    <property type="match status" value="1"/>
</dbReference>
<dbReference type="EMBL" id="AZDA01000021">
    <property type="protein sequence ID" value="KRK40112.1"/>
    <property type="molecule type" value="Genomic_DNA"/>
</dbReference>
<gene>
    <name evidence="2" type="ORF">FC07_GL001311</name>
</gene>
<dbReference type="InterPro" id="IPR009057">
    <property type="entry name" value="Homeodomain-like_sf"/>
</dbReference>
<dbReference type="Proteomes" id="UP000051461">
    <property type="component" value="Unassembled WGS sequence"/>
</dbReference>
<evidence type="ECO:0000259" key="1">
    <source>
        <dbReference type="Pfam" id="PF13556"/>
    </source>
</evidence>
<dbReference type="Pfam" id="PF13556">
    <property type="entry name" value="HTH_30"/>
    <property type="match status" value="1"/>
</dbReference>
<dbReference type="AlphaFoldDB" id="A0A0R1H0V7"/>
<dbReference type="InterPro" id="IPR025736">
    <property type="entry name" value="PucR_C-HTH_dom"/>
</dbReference>
<dbReference type="InterPro" id="IPR042070">
    <property type="entry name" value="PucR_C-HTH_sf"/>
</dbReference>
<reference evidence="2 3" key="1">
    <citation type="journal article" date="2015" name="Genome Announc.">
        <title>Expanding the biotechnology potential of lactobacilli through comparative genomics of 213 strains and associated genera.</title>
        <authorList>
            <person name="Sun Z."/>
            <person name="Harris H.M."/>
            <person name="McCann A."/>
            <person name="Guo C."/>
            <person name="Argimon S."/>
            <person name="Zhang W."/>
            <person name="Yang X."/>
            <person name="Jeffery I.B."/>
            <person name="Cooney J.C."/>
            <person name="Kagawa T.F."/>
            <person name="Liu W."/>
            <person name="Song Y."/>
            <person name="Salvetti E."/>
            <person name="Wrobel A."/>
            <person name="Rasinkangas P."/>
            <person name="Parkhill J."/>
            <person name="Rea M.C."/>
            <person name="O'Sullivan O."/>
            <person name="Ritari J."/>
            <person name="Douillard F.P."/>
            <person name="Paul Ross R."/>
            <person name="Yang R."/>
            <person name="Briner A.E."/>
            <person name="Felis G.E."/>
            <person name="de Vos W.M."/>
            <person name="Barrangou R."/>
            <person name="Klaenhammer T.R."/>
            <person name="Caufield P.W."/>
            <person name="Cui Y."/>
            <person name="Zhang H."/>
            <person name="O'Toole P.W."/>
        </authorList>
    </citation>
    <scope>NUCLEOTIDE SEQUENCE [LARGE SCALE GENOMIC DNA]</scope>
    <source>
        <strain evidence="2 3">DSM 20003</strain>
    </source>
</reference>
<dbReference type="STRING" id="1423726.FC07_GL001311"/>
<dbReference type="Gene3D" id="1.10.10.2840">
    <property type="entry name" value="PucR C-terminal helix-turn-helix domain"/>
    <property type="match status" value="1"/>
</dbReference>
<feature type="domain" description="PucR C-terminal helix-turn-helix" evidence="1">
    <location>
        <begin position="111"/>
        <end position="152"/>
    </location>
</feature>
<dbReference type="RefSeq" id="WP_235807450.1">
    <property type="nucleotide sequence ID" value="NZ_AZDA01000021.1"/>
</dbReference>
<name>A0A0R1H0V7_9LACO</name>
<organism evidence="2 3">
    <name type="scientific">Loigolactobacillus bifermentans DSM 20003</name>
    <dbReference type="NCBI Taxonomy" id="1423726"/>
    <lineage>
        <taxon>Bacteria</taxon>
        <taxon>Bacillati</taxon>
        <taxon>Bacillota</taxon>
        <taxon>Bacilli</taxon>
        <taxon>Lactobacillales</taxon>
        <taxon>Lactobacillaceae</taxon>
        <taxon>Loigolactobacillus</taxon>
    </lineage>
</organism>
<comment type="caution">
    <text evidence="2">The sequence shown here is derived from an EMBL/GenBank/DDBJ whole genome shotgun (WGS) entry which is preliminary data.</text>
</comment>
<protein>
    <recommendedName>
        <fullName evidence="1">PucR C-terminal helix-turn-helix domain-containing protein</fullName>
    </recommendedName>
</protein>
<sequence length="172" mass="20323">MIFKALPTARKPVAVHTVLTTFVQELVDWGLKNCYYAIGTLQCQMRLYADSYQSCQWLVKHETMIKDQPCFFTDHLAGYFCDKLQISEMDNLFDYFYEQVVNMDTEEMVAVADALYRTNFNLKQAADQLYFHRNTLLYKLQDYEQTLKLDIRGSMVGKFMFFLFCDLLKKTL</sequence>
<proteinExistence type="predicted"/>
<dbReference type="PATRIC" id="fig|1423726.3.peg.1358"/>
<evidence type="ECO:0000313" key="3">
    <source>
        <dbReference type="Proteomes" id="UP000051461"/>
    </source>
</evidence>